<keyword evidence="1" id="KW-0812">Transmembrane</keyword>
<comment type="caution">
    <text evidence="2">The sequence shown here is derived from an EMBL/GenBank/DDBJ whole genome shotgun (WGS) entry which is preliminary data.</text>
</comment>
<organism evidence="2 3">
    <name type="scientific">Phytohabitans maris</name>
    <dbReference type="NCBI Taxonomy" id="3071409"/>
    <lineage>
        <taxon>Bacteria</taxon>
        <taxon>Bacillati</taxon>
        <taxon>Actinomycetota</taxon>
        <taxon>Actinomycetes</taxon>
        <taxon>Micromonosporales</taxon>
        <taxon>Micromonosporaceae</taxon>
    </lineage>
</organism>
<evidence type="ECO:0000256" key="1">
    <source>
        <dbReference type="SAM" id="Phobius"/>
    </source>
</evidence>
<evidence type="ECO:0000313" key="3">
    <source>
        <dbReference type="Proteomes" id="UP001230908"/>
    </source>
</evidence>
<protein>
    <recommendedName>
        <fullName evidence="4">Squalene cyclase C-terminal domain-containing protein</fullName>
    </recommendedName>
</protein>
<evidence type="ECO:0000313" key="2">
    <source>
        <dbReference type="EMBL" id="MDQ7905999.1"/>
    </source>
</evidence>
<name>A0ABU0ZG05_9ACTN</name>
<keyword evidence="1" id="KW-1133">Transmembrane helix</keyword>
<dbReference type="Gene3D" id="1.50.10.20">
    <property type="match status" value="1"/>
</dbReference>
<reference evidence="2 3" key="1">
    <citation type="submission" date="2023-08" db="EMBL/GenBank/DDBJ databases">
        <title>Phytohabitans sansha sp. nov., isolated from marine sediment.</title>
        <authorList>
            <person name="Zhao Y."/>
            <person name="Yi K."/>
        </authorList>
    </citation>
    <scope>NUCLEOTIDE SEQUENCE [LARGE SCALE GENOMIC DNA]</scope>
    <source>
        <strain evidence="2 3">ZYX-F-186</strain>
    </source>
</reference>
<sequence>MAASSQPEPGRSRPDRAKWSDRLRLLLRALAGLGPFALTFSTYSLLLDHLPEEWFSQDWLRYVFAVVIALCAGLLLRLILQPKKIGAGDLGSAKVPEARQSVENDHGTLPEIFDGTRRRLLHDYRCRQRGDTEVCGWSQFYGDDVPPSAIGSSYGLRIAMALDVRDVTVERHRVIESILAMQRPGGGWSASNQREVGRPEVTAWVLGALVPAGLSRAVRQRLVGTLERMLDEERDPDGMRSTCVVTSAVSTLARFAPDSPLLPDLVDRLTRGTAGGDRDRPRWAATLGDKRSTGSVPHTARAIVALHRVAAVLPERRELSEQARAAAEWVCESFDLGIQDEQIRRKYNDEVDALLVYHFTPAWVARALLLEGHEPLRSTQLKEAVRAVVRSQERGIWRWRDREPIWMAYQGVSVLRDVALRARAPMY</sequence>
<proteinExistence type="predicted"/>
<dbReference type="SUPFAM" id="SSF48239">
    <property type="entry name" value="Terpenoid cyclases/Protein prenyltransferases"/>
    <property type="match status" value="1"/>
</dbReference>
<dbReference type="Proteomes" id="UP001230908">
    <property type="component" value="Unassembled WGS sequence"/>
</dbReference>
<gene>
    <name evidence="2" type="ORF">RB614_15915</name>
</gene>
<evidence type="ECO:0008006" key="4">
    <source>
        <dbReference type="Google" id="ProtNLM"/>
    </source>
</evidence>
<keyword evidence="3" id="KW-1185">Reference proteome</keyword>
<feature type="transmembrane region" description="Helical" evidence="1">
    <location>
        <begin position="59"/>
        <end position="80"/>
    </location>
</feature>
<feature type="transmembrane region" description="Helical" evidence="1">
    <location>
        <begin position="25"/>
        <end position="47"/>
    </location>
</feature>
<keyword evidence="1" id="KW-0472">Membrane</keyword>
<dbReference type="EMBL" id="JAVHUY010000013">
    <property type="protein sequence ID" value="MDQ7905999.1"/>
    <property type="molecule type" value="Genomic_DNA"/>
</dbReference>
<accession>A0ABU0ZG05</accession>
<dbReference type="InterPro" id="IPR008930">
    <property type="entry name" value="Terpenoid_cyclase/PrenylTrfase"/>
</dbReference>